<evidence type="ECO:0000256" key="9">
    <source>
        <dbReference type="ARBA" id="ARBA00032845"/>
    </source>
</evidence>
<keyword evidence="7" id="KW-0131">Cell cycle</keyword>
<dbReference type="GO" id="GO:0000917">
    <property type="term" value="P:division septum assembly"/>
    <property type="evidence" value="ECO:0007669"/>
    <property type="project" value="UniProtKB-KW"/>
</dbReference>
<evidence type="ECO:0000256" key="5">
    <source>
        <dbReference type="ARBA" id="ARBA00022840"/>
    </source>
</evidence>
<dbReference type="GO" id="GO:0005829">
    <property type="term" value="C:cytosol"/>
    <property type="evidence" value="ECO:0007669"/>
    <property type="project" value="TreeGrafter"/>
</dbReference>
<organism evidence="11 12">
    <name type="scientific">Emergencia timonensis</name>
    <dbReference type="NCBI Taxonomy" id="1776384"/>
    <lineage>
        <taxon>Bacteria</taxon>
        <taxon>Bacillati</taxon>
        <taxon>Bacillota</taxon>
        <taxon>Clostridia</taxon>
        <taxon>Peptostreptococcales</taxon>
        <taxon>Anaerovoracaceae</taxon>
        <taxon>Emergencia</taxon>
    </lineage>
</organism>
<dbReference type="InterPro" id="IPR002586">
    <property type="entry name" value="CobQ/CobB/MinD/ParA_Nub-bd_dom"/>
</dbReference>
<keyword evidence="6" id="KW-0717">Septation</keyword>
<evidence type="ECO:0000256" key="3">
    <source>
        <dbReference type="ARBA" id="ARBA00022618"/>
    </source>
</evidence>
<comment type="similarity">
    <text evidence="1">Belongs to the ParA family. MinD subfamily.</text>
</comment>
<dbReference type="GO" id="GO:0009898">
    <property type="term" value="C:cytoplasmic side of plasma membrane"/>
    <property type="evidence" value="ECO:0007669"/>
    <property type="project" value="TreeGrafter"/>
</dbReference>
<dbReference type="AlphaFoldDB" id="A0A415E4S3"/>
<dbReference type="GeneID" id="83006584"/>
<evidence type="ECO:0000313" key="11">
    <source>
        <dbReference type="EMBL" id="RHJ88656.1"/>
    </source>
</evidence>
<dbReference type="PANTHER" id="PTHR43384:SF6">
    <property type="entry name" value="SEPTUM SITE-DETERMINING PROTEIN MIND HOMOLOG, CHLOROPLASTIC"/>
    <property type="match status" value="1"/>
</dbReference>
<feature type="domain" description="CobQ/CobB/MinD/ParA nucleotide binding" evidence="10">
    <location>
        <begin position="6"/>
        <end position="212"/>
    </location>
</feature>
<dbReference type="PIRSF" id="PIRSF003092">
    <property type="entry name" value="MinD"/>
    <property type="match status" value="1"/>
</dbReference>
<evidence type="ECO:0000256" key="7">
    <source>
        <dbReference type="ARBA" id="ARBA00023306"/>
    </source>
</evidence>
<dbReference type="OrthoDB" id="9773088at2"/>
<dbReference type="Gene3D" id="3.40.50.300">
    <property type="entry name" value="P-loop containing nucleotide triphosphate hydrolases"/>
    <property type="match status" value="1"/>
</dbReference>
<keyword evidence="5" id="KW-0067">ATP-binding</keyword>
<dbReference type="InterPro" id="IPR027417">
    <property type="entry name" value="P-loop_NTPase"/>
</dbReference>
<evidence type="ECO:0000259" key="10">
    <source>
        <dbReference type="Pfam" id="PF01656"/>
    </source>
</evidence>
<dbReference type="Pfam" id="PF01656">
    <property type="entry name" value="CbiA"/>
    <property type="match status" value="1"/>
</dbReference>
<dbReference type="GO" id="GO:0051782">
    <property type="term" value="P:negative regulation of cell division"/>
    <property type="evidence" value="ECO:0007669"/>
    <property type="project" value="TreeGrafter"/>
</dbReference>
<dbReference type="EMBL" id="QRMS01000002">
    <property type="protein sequence ID" value="RHJ88656.1"/>
    <property type="molecule type" value="Genomic_DNA"/>
</dbReference>
<keyword evidence="3" id="KW-0132">Cell division</keyword>
<keyword evidence="4" id="KW-0547">Nucleotide-binding</keyword>
<dbReference type="Proteomes" id="UP000284841">
    <property type="component" value="Unassembled WGS sequence"/>
</dbReference>
<sequence length="240" mass="26414">MGKVFLIASGKGGTGKTMFAANFGATLAKRGNSVVILDLDLGLRNLDLYFGLENNVVYDVYDVLTGVCRIKQALIKDKRFEELYVMAASPSRDDGTLTPLHMQVLCEKLKNTYDYVIIDAPSGIDDGLVLSAAGTDEAIIVTMPEYSALRDADTLDRELLKLGIKNRYVVLNKVIAEMMSSGFAPRLREITTIMRPPLAGVIQFDENIQISTNLGVPIVLKDGTYIQENFDKITDRILNA</sequence>
<dbReference type="GO" id="GO:0005524">
    <property type="term" value="F:ATP binding"/>
    <property type="evidence" value="ECO:0007669"/>
    <property type="project" value="UniProtKB-KW"/>
</dbReference>
<keyword evidence="12" id="KW-1185">Reference proteome</keyword>
<evidence type="ECO:0000256" key="6">
    <source>
        <dbReference type="ARBA" id="ARBA00023210"/>
    </source>
</evidence>
<dbReference type="GO" id="GO:0016887">
    <property type="term" value="F:ATP hydrolysis activity"/>
    <property type="evidence" value="ECO:0007669"/>
    <property type="project" value="InterPro"/>
</dbReference>
<evidence type="ECO:0000256" key="4">
    <source>
        <dbReference type="ARBA" id="ARBA00022741"/>
    </source>
</evidence>
<dbReference type="InterPro" id="IPR010223">
    <property type="entry name" value="MinD"/>
</dbReference>
<evidence type="ECO:0000256" key="1">
    <source>
        <dbReference type="ARBA" id="ARBA00010257"/>
    </source>
</evidence>
<evidence type="ECO:0000313" key="12">
    <source>
        <dbReference type="Proteomes" id="UP000284841"/>
    </source>
</evidence>
<name>A0A415E4S3_9FIRM</name>
<evidence type="ECO:0000256" key="2">
    <source>
        <dbReference type="ARBA" id="ARBA00016887"/>
    </source>
</evidence>
<protein>
    <recommendedName>
        <fullName evidence="2">Septum site-determining protein MinD</fullName>
    </recommendedName>
    <alternativeName>
        <fullName evidence="9">Cell division inhibitor MinD</fullName>
    </alternativeName>
</protein>
<accession>A0A415E4S3</accession>
<reference evidence="11 12" key="1">
    <citation type="submission" date="2018-08" db="EMBL/GenBank/DDBJ databases">
        <title>A genome reference for cultivated species of the human gut microbiota.</title>
        <authorList>
            <person name="Zou Y."/>
            <person name="Xue W."/>
            <person name="Luo G."/>
        </authorList>
    </citation>
    <scope>NUCLEOTIDE SEQUENCE [LARGE SCALE GENOMIC DNA]</scope>
    <source>
        <strain evidence="11 12">AM07-24</strain>
    </source>
</reference>
<dbReference type="InterPro" id="IPR025501">
    <property type="entry name" value="MinD_FleN"/>
</dbReference>
<dbReference type="SUPFAM" id="SSF52540">
    <property type="entry name" value="P-loop containing nucleoside triphosphate hydrolases"/>
    <property type="match status" value="1"/>
</dbReference>
<dbReference type="PANTHER" id="PTHR43384">
    <property type="entry name" value="SEPTUM SITE-DETERMINING PROTEIN MIND HOMOLOG, CHLOROPLASTIC-RELATED"/>
    <property type="match status" value="1"/>
</dbReference>
<dbReference type="STRING" id="1776384.GCA_900086585_04317"/>
<dbReference type="InterPro" id="IPR050625">
    <property type="entry name" value="ParA/MinD_ATPase"/>
</dbReference>
<gene>
    <name evidence="11" type="primary">minD</name>
    <name evidence="11" type="ORF">DW099_09775</name>
</gene>
<comment type="function">
    <text evidence="8">ATPase required for the correct placement of the division site. Cell division inhibitors MinC and MinD act in concert to form an inhibitor capable of blocking formation of the polar Z ring septums. Rapidly oscillates between the poles of the cell to destabilize FtsZ filaments that have formed before they mature into polar Z rings.</text>
</comment>
<dbReference type="RefSeq" id="WP_067543145.1">
    <property type="nucleotide sequence ID" value="NZ_AP025567.1"/>
</dbReference>
<comment type="caution">
    <text evidence="11">The sequence shown here is derived from an EMBL/GenBank/DDBJ whole genome shotgun (WGS) entry which is preliminary data.</text>
</comment>
<evidence type="ECO:0000256" key="8">
    <source>
        <dbReference type="ARBA" id="ARBA00025436"/>
    </source>
</evidence>
<proteinExistence type="inferred from homology"/>
<dbReference type="NCBIfam" id="TIGR01968">
    <property type="entry name" value="minD_bact"/>
    <property type="match status" value="1"/>
</dbReference>